<dbReference type="GO" id="GO:0110001">
    <property type="term" value="C:toxin-antitoxin complex"/>
    <property type="evidence" value="ECO:0007669"/>
    <property type="project" value="InterPro"/>
</dbReference>
<evidence type="ECO:0000256" key="4">
    <source>
        <dbReference type="ARBA" id="ARBA00024207"/>
    </source>
</evidence>
<comment type="caution">
    <text evidence="5">The sequence shown here is derived from an EMBL/GenBank/DDBJ whole genome shotgun (WGS) entry which is preliminary data.</text>
</comment>
<dbReference type="OrthoDB" id="5368533at2"/>
<dbReference type="EMBL" id="ACJN02000001">
    <property type="protein sequence ID" value="EFI35905.1"/>
    <property type="molecule type" value="Genomic_DNA"/>
</dbReference>
<evidence type="ECO:0000256" key="1">
    <source>
        <dbReference type="ARBA" id="ARBA00022649"/>
    </source>
</evidence>
<dbReference type="RefSeq" id="WP_008869033.1">
    <property type="nucleotide sequence ID" value="NZ_ACJN02000001.1"/>
</dbReference>
<name>D6SMJ4_9BACT</name>
<reference evidence="5" key="1">
    <citation type="submission" date="2010-05" db="EMBL/GenBank/DDBJ databases">
        <title>The draft genome of Desulfonatronospira thiodismutans ASO3-1.</title>
        <authorList>
            <consortium name="US DOE Joint Genome Institute (JGI-PGF)"/>
            <person name="Lucas S."/>
            <person name="Copeland A."/>
            <person name="Lapidus A."/>
            <person name="Cheng J.-F."/>
            <person name="Bruce D."/>
            <person name="Goodwin L."/>
            <person name="Pitluck S."/>
            <person name="Chertkov O."/>
            <person name="Brettin T."/>
            <person name="Detter J.C."/>
            <person name="Han C."/>
            <person name="Land M.L."/>
            <person name="Hauser L."/>
            <person name="Kyrpides N."/>
            <person name="Mikhailova N."/>
            <person name="Muyzer G."/>
            <person name="Woyke T."/>
        </authorList>
    </citation>
    <scope>NUCLEOTIDE SEQUENCE [LARGE SCALE GENOMIC DNA]</scope>
    <source>
        <strain evidence="5">ASO3-1</strain>
    </source>
</reference>
<dbReference type="InterPro" id="IPR037038">
    <property type="entry name" value="HepT-like_sf"/>
</dbReference>
<dbReference type="PANTHER" id="PTHR33397:SF3">
    <property type="entry name" value="MRNA NUCLEASE HEPT"/>
    <property type="match status" value="1"/>
</dbReference>
<evidence type="ECO:0000256" key="2">
    <source>
        <dbReference type="ARBA" id="ARBA00022722"/>
    </source>
</evidence>
<organism evidence="5 6">
    <name type="scientific">Desulfonatronospira thiodismutans ASO3-1</name>
    <dbReference type="NCBI Taxonomy" id="555779"/>
    <lineage>
        <taxon>Bacteria</taxon>
        <taxon>Pseudomonadati</taxon>
        <taxon>Thermodesulfobacteriota</taxon>
        <taxon>Desulfovibrionia</taxon>
        <taxon>Desulfovibrionales</taxon>
        <taxon>Desulfonatronovibrionaceae</taxon>
        <taxon>Desulfonatronospira</taxon>
    </lineage>
</organism>
<dbReference type="Gene3D" id="1.20.120.580">
    <property type="entry name" value="bsu32300-like"/>
    <property type="match status" value="1"/>
</dbReference>
<dbReference type="PANTHER" id="PTHR33397">
    <property type="entry name" value="UPF0331 PROTEIN YUTE"/>
    <property type="match status" value="1"/>
</dbReference>
<evidence type="ECO:0008006" key="7">
    <source>
        <dbReference type="Google" id="ProtNLM"/>
    </source>
</evidence>
<dbReference type="SUPFAM" id="SSF81593">
    <property type="entry name" value="Nucleotidyltransferase substrate binding subunit/domain"/>
    <property type="match status" value="1"/>
</dbReference>
<dbReference type="eggNOG" id="COG2445">
    <property type="taxonomic scope" value="Bacteria"/>
</dbReference>
<gene>
    <name evidence="5" type="ORF">Dthio_PD3344</name>
</gene>
<evidence type="ECO:0000313" key="5">
    <source>
        <dbReference type="EMBL" id="EFI35905.1"/>
    </source>
</evidence>
<proteinExistence type="inferred from homology"/>
<dbReference type="Proteomes" id="UP000005496">
    <property type="component" value="Unassembled WGS sequence"/>
</dbReference>
<dbReference type="Pfam" id="PF01934">
    <property type="entry name" value="HepT-like"/>
    <property type="match status" value="1"/>
</dbReference>
<protein>
    <recommendedName>
        <fullName evidence="7">DUF86 domain-containing protein</fullName>
    </recommendedName>
</protein>
<dbReference type="InterPro" id="IPR008201">
    <property type="entry name" value="HepT-like"/>
</dbReference>
<keyword evidence="6" id="KW-1185">Reference proteome</keyword>
<accession>D6SMJ4</accession>
<evidence type="ECO:0000256" key="3">
    <source>
        <dbReference type="ARBA" id="ARBA00022801"/>
    </source>
</evidence>
<dbReference type="InterPro" id="IPR052379">
    <property type="entry name" value="Type_VII_TA_RNase"/>
</dbReference>
<keyword evidence="1" id="KW-1277">Toxin-antitoxin system</keyword>
<dbReference type="GO" id="GO:0016787">
    <property type="term" value="F:hydrolase activity"/>
    <property type="evidence" value="ECO:0007669"/>
    <property type="project" value="UniProtKB-KW"/>
</dbReference>
<evidence type="ECO:0000313" key="6">
    <source>
        <dbReference type="Proteomes" id="UP000005496"/>
    </source>
</evidence>
<comment type="similarity">
    <text evidence="4">Belongs to the HepT RNase toxin family.</text>
</comment>
<dbReference type="AlphaFoldDB" id="D6SMJ4"/>
<dbReference type="NCBIfam" id="NF047751">
    <property type="entry name" value="HepT_toxin"/>
    <property type="match status" value="1"/>
</dbReference>
<keyword evidence="3" id="KW-0378">Hydrolase</keyword>
<dbReference type="GO" id="GO:0004540">
    <property type="term" value="F:RNA nuclease activity"/>
    <property type="evidence" value="ECO:0007669"/>
    <property type="project" value="InterPro"/>
</dbReference>
<keyword evidence="2" id="KW-0540">Nuclease</keyword>
<sequence>MNHDDITRNKAAIIERSLRRMKEEYNLDSDLKQQTHIDALILNLERACQAAIDLAMHLVAEKHLGMPQSSADAFRLLFKSGIISEQTARSMISMTGFRNVAIHEYQSLNMNIVRSIASEKWISLVDFCQELGLKIKP</sequence>